<proteinExistence type="predicted"/>
<feature type="coiled-coil region" evidence="1">
    <location>
        <begin position="252"/>
        <end position="279"/>
    </location>
</feature>
<dbReference type="GO" id="GO:0003723">
    <property type="term" value="F:RNA binding"/>
    <property type="evidence" value="ECO:0007669"/>
    <property type="project" value="InterPro"/>
</dbReference>
<dbReference type="AlphaFoldDB" id="A0A7R8H7V7"/>
<dbReference type="PANTHER" id="PTHR12384">
    <property type="entry name" value="MATERNAL PROTEIN EXUPERANTIA"/>
    <property type="match status" value="1"/>
</dbReference>
<evidence type="ECO:0000313" key="4">
    <source>
        <dbReference type="EMBL" id="CAF2927928.1"/>
    </source>
</evidence>
<name>A0A7R8H7V7_LEPSM</name>
<protein>
    <submittedName>
        <fullName evidence="4">EXU</fullName>
    </submittedName>
</protein>
<evidence type="ECO:0000313" key="5">
    <source>
        <dbReference type="Proteomes" id="UP000675881"/>
    </source>
</evidence>
<gene>
    <name evidence="4" type="ORF">LSAA_8532</name>
</gene>
<evidence type="ECO:0000259" key="3">
    <source>
        <dbReference type="Pfam" id="PF22123"/>
    </source>
</evidence>
<dbReference type="Pfam" id="PF22123">
    <property type="entry name" value="Exu_RNase_H_like"/>
    <property type="match status" value="1"/>
</dbReference>
<dbReference type="GO" id="GO:0045450">
    <property type="term" value="P:bicoid mRNA localization"/>
    <property type="evidence" value="ECO:0007669"/>
    <property type="project" value="InterPro"/>
</dbReference>
<accession>A0A7R8H7V7</accession>
<dbReference type="Proteomes" id="UP000675881">
    <property type="component" value="Chromosome 4"/>
</dbReference>
<evidence type="ECO:0000256" key="1">
    <source>
        <dbReference type="SAM" id="Coils"/>
    </source>
</evidence>
<feature type="domain" description="Exuperantia RNAse H-like" evidence="3">
    <location>
        <begin position="51"/>
        <end position="214"/>
    </location>
</feature>
<evidence type="ECO:0000256" key="2">
    <source>
        <dbReference type="SAM" id="MobiDB-lite"/>
    </source>
</evidence>
<dbReference type="PANTHER" id="PTHR12384:SF2">
    <property type="entry name" value="MATERNAL PROTEIN EXUPERANTIA"/>
    <property type="match status" value="1"/>
</dbReference>
<sequence length="385" mass="43454">MLKNNVTRFVTLNKYFWGLFEWKEIHSSFASVYLPFGSDIKISKMEVDGNYIVITWDLNTTGRRLADEICHIGAYIKSGEEESCFSQYIMPHKNPDPGAVKRHHVRVANSGRFRVLMDTETGTYLKTKSEYTALHEFMDWLKSSSANTDGVILVYHETARYILVPLLLDALNKYGFIPRFKEIVKGFSNGVSIVDAYGDKEKITSNSLRSLSKTVLNDTNPETTSTLDRSSVLYKILTHVSEHKEMSLEKAVSSVASTIENEEEKLNSLRNMLNIQNTLRPIFQSFLMQKQVRSSASESIYKEEDNDAEKVSTSLKKRIEEKADEKSKCQTKKYDTKNNVAKIPDETASSPESANTTTNTNEGDSVNDNSTNNDTDVSAVPQTNA</sequence>
<dbReference type="EMBL" id="HG994583">
    <property type="protein sequence ID" value="CAF2927928.1"/>
    <property type="molecule type" value="Genomic_DNA"/>
</dbReference>
<dbReference type="Gene3D" id="3.30.420.10">
    <property type="entry name" value="Ribonuclease H-like superfamily/Ribonuclease H"/>
    <property type="match status" value="1"/>
</dbReference>
<dbReference type="GO" id="GO:0042803">
    <property type="term" value="F:protein homodimerization activity"/>
    <property type="evidence" value="ECO:0007669"/>
    <property type="project" value="InterPro"/>
</dbReference>
<dbReference type="InterPro" id="IPR012337">
    <property type="entry name" value="RNaseH-like_sf"/>
</dbReference>
<dbReference type="InterPro" id="IPR054362">
    <property type="entry name" value="Exu_RNase_H-like"/>
</dbReference>
<keyword evidence="1" id="KW-0175">Coiled coil</keyword>
<keyword evidence="5" id="KW-1185">Reference proteome</keyword>
<dbReference type="InterPro" id="IPR037998">
    <property type="entry name" value="Exu"/>
</dbReference>
<feature type="compositionally biased region" description="Basic and acidic residues" evidence="2">
    <location>
        <begin position="321"/>
        <end position="336"/>
    </location>
</feature>
<dbReference type="OrthoDB" id="6347593at2759"/>
<feature type="compositionally biased region" description="Low complexity" evidence="2">
    <location>
        <begin position="364"/>
        <end position="378"/>
    </location>
</feature>
<feature type="compositionally biased region" description="Polar residues" evidence="2">
    <location>
        <begin position="347"/>
        <end position="363"/>
    </location>
</feature>
<feature type="region of interest" description="Disordered" evidence="2">
    <location>
        <begin position="321"/>
        <end position="385"/>
    </location>
</feature>
<dbReference type="SUPFAM" id="SSF53098">
    <property type="entry name" value="Ribonuclease H-like"/>
    <property type="match status" value="1"/>
</dbReference>
<reference evidence="4" key="1">
    <citation type="submission" date="2021-02" db="EMBL/GenBank/DDBJ databases">
        <authorList>
            <person name="Bekaert M."/>
        </authorList>
    </citation>
    <scope>NUCLEOTIDE SEQUENCE</scope>
    <source>
        <strain evidence="4">IoA-00</strain>
    </source>
</reference>
<organism evidence="4 5">
    <name type="scientific">Lepeophtheirus salmonis</name>
    <name type="common">Salmon louse</name>
    <name type="synonym">Caligus salmonis</name>
    <dbReference type="NCBI Taxonomy" id="72036"/>
    <lineage>
        <taxon>Eukaryota</taxon>
        <taxon>Metazoa</taxon>
        <taxon>Ecdysozoa</taxon>
        <taxon>Arthropoda</taxon>
        <taxon>Crustacea</taxon>
        <taxon>Multicrustacea</taxon>
        <taxon>Hexanauplia</taxon>
        <taxon>Copepoda</taxon>
        <taxon>Siphonostomatoida</taxon>
        <taxon>Caligidae</taxon>
        <taxon>Lepeophtheirus</taxon>
    </lineage>
</organism>
<dbReference type="InterPro" id="IPR036397">
    <property type="entry name" value="RNaseH_sf"/>
</dbReference>